<dbReference type="PANTHER" id="PTHR13812:SF19">
    <property type="entry name" value="KETIMINE REDUCTASE MU-CRYSTALLIN"/>
    <property type="match status" value="1"/>
</dbReference>
<organism evidence="1 2">
    <name type="scientific">Psychrilyobacter piezotolerans</name>
    <dbReference type="NCBI Taxonomy" id="2293438"/>
    <lineage>
        <taxon>Bacteria</taxon>
        <taxon>Fusobacteriati</taxon>
        <taxon>Fusobacteriota</taxon>
        <taxon>Fusobacteriia</taxon>
        <taxon>Fusobacteriales</taxon>
        <taxon>Fusobacteriaceae</taxon>
        <taxon>Psychrilyobacter</taxon>
    </lineage>
</organism>
<dbReference type="Gene3D" id="3.30.1780.10">
    <property type="entry name" value="ornithine cyclodeaminase, domain 1"/>
    <property type="match status" value="1"/>
</dbReference>
<dbReference type="EMBL" id="QUAJ01000012">
    <property type="protein sequence ID" value="REI41204.1"/>
    <property type="molecule type" value="Genomic_DNA"/>
</dbReference>
<protein>
    <submittedName>
        <fullName evidence="1">Ornithine cyclodeaminase family protein</fullName>
    </submittedName>
</protein>
<reference evidence="1 2" key="1">
    <citation type="submission" date="2018-08" db="EMBL/GenBank/DDBJ databases">
        <title>Draft genome sequence of Psychrilyobacter sp. strain SD5 isolated from Black Sea water.</title>
        <authorList>
            <person name="Yadav S."/>
            <person name="Villanueva L."/>
            <person name="Damste J.S.S."/>
        </authorList>
    </citation>
    <scope>NUCLEOTIDE SEQUENCE [LARGE SCALE GENOMIC DNA]</scope>
    <source>
        <strain evidence="1 2">SD5</strain>
    </source>
</reference>
<comment type="caution">
    <text evidence="1">The sequence shown here is derived from an EMBL/GenBank/DDBJ whole genome shotgun (WGS) entry which is preliminary data.</text>
</comment>
<gene>
    <name evidence="1" type="ORF">DYH56_08290</name>
</gene>
<dbReference type="InterPro" id="IPR036291">
    <property type="entry name" value="NAD(P)-bd_dom_sf"/>
</dbReference>
<proteinExistence type="predicted"/>
<dbReference type="Proteomes" id="UP000263486">
    <property type="component" value="Unassembled WGS sequence"/>
</dbReference>
<dbReference type="Pfam" id="PF02423">
    <property type="entry name" value="OCD_Mu_crystall"/>
    <property type="match status" value="1"/>
</dbReference>
<keyword evidence="2" id="KW-1185">Reference proteome</keyword>
<dbReference type="Gene3D" id="3.40.50.720">
    <property type="entry name" value="NAD(P)-binding Rossmann-like Domain"/>
    <property type="match status" value="1"/>
</dbReference>
<dbReference type="SUPFAM" id="SSF51735">
    <property type="entry name" value="NAD(P)-binding Rossmann-fold domains"/>
    <property type="match status" value="1"/>
</dbReference>
<dbReference type="InterPro" id="IPR023401">
    <property type="entry name" value="ODC_N"/>
</dbReference>
<accession>A0ABX9KH94</accession>
<dbReference type="PANTHER" id="PTHR13812">
    <property type="entry name" value="KETIMINE REDUCTASE MU-CRYSTALLIN"/>
    <property type="match status" value="1"/>
</dbReference>
<dbReference type="RefSeq" id="WP_114642375.1">
    <property type="nucleotide sequence ID" value="NZ_JAACIO010000013.1"/>
</dbReference>
<dbReference type="PIRSF" id="PIRSF001439">
    <property type="entry name" value="CryM"/>
    <property type="match status" value="1"/>
</dbReference>
<evidence type="ECO:0000313" key="2">
    <source>
        <dbReference type="Proteomes" id="UP000263486"/>
    </source>
</evidence>
<name>A0ABX9KH94_9FUSO</name>
<evidence type="ECO:0000313" key="1">
    <source>
        <dbReference type="EMBL" id="REI41204.1"/>
    </source>
</evidence>
<dbReference type="InterPro" id="IPR003462">
    <property type="entry name" value="ODC_Mu_crystall"/>
</dbReference>
<sequence>MIFLNRAAIENMISLEEVMDSVEDAFLAYENNNFEMPDRIHVNNKENTLLYMPCFTNEIFGTKSLTIFPKNSQIGKPVIDGFMTLNDPNTGEPLAMIDGKTLTELRTGAVGGVGAKHLSERNSSTLGLIGAGVQGFQQILFISKVRPIKKVKIYGSNIEKLKDFSSRLKKKIDIEVVICGSAEEVLEGTDIVITATSSENPVLPNKAGLLKGKTFIGIGSYKPTMREFPKEIYSLLDRIYTDTYFAKEESGDLCYPLSEGLIKEEQIHTIGSFMSNKEKKIDETVFFKSVGMALLDIYVAKTIYEKAVGLNIGQKINI</sequence>